<evidence type="ECO:0000256" key="1">
    <source>
        <dbReference type="SAM" id="SignalP"/>
    </source>
</evidence>
<keyword evidence="3" id="KW-1185">Reference proteome</keyword>
<keyword evidence="1" id="KW-0732">Signal</keyword>
<organism evidence="2 3">
    <name type="scientific">Gemmata massiliana</name>
    <dbReference type="NCBI Taxonomy" id="1210884"/>
    <lineage>
        <taxon>Bacteria</taxon>
        <taxon>Pseudomonadati</taxon>
        <taxon>Planctomycetota</taxon>
        <taxon>Planctomycetia</taxon>
        <taxon>Gemmatales</taxon>
        <taxon>Gemmataceae</taxon>
        <taxon>Gemmata</taxon>
    </lineage>
</organism>
<dbReference type="KEGG" id="gms:SOIL9_42170"/>
<sequence>MTRYLTFVALLTAAAPLAAEDKDALYFPTKQGTKLVYEVRRTAPSGGESTGALTDTIVTVETKGDAFRVLIVHSSGPGKSGNSLWEVSSKGLFAVPAKEGDPKAAELKLPAKDGDTWTTESKGAEGKTRTTTYKVGKEVVVEVPAGKFKTIPVETVVRDGDDVVRTTMNWYAPGVGLVKRSNKVNKLNTESVMVLKEIKPGK</sequence>
<gene>
    <name evidence="2" type="ORF">SOIL9_42170</name>
</gene>
<evidence type="ECO:0000313" key="2">
    <source>
        <dbReference type="EMBL" id="VTR93497.1"/>
    </source>
</evidence>
<proteinExistence type="predicted"/>
<evidence type="ECO:0008006" key="4">
    <source>
        <dbReference type="Google" id="ProtNLM"/>
    </source>
</evidence>
<protein>
    <recommendedName>
        <fullName evidence="4">DUF3108 domain-containing protein</fullName>
    </recommendedName>
</protein>
<reference evidence="2 3" key="1">
    <citation type="submission" date="2019-05" db="EMBL/GenBank/DDBJ databases">
        <authorList>
            <consortium name="Science for Life Laboratories"/>
        </authorList>
    </citation>
    <scope>NUCLEOTIDE SEQUENCE [LARGE SCALE GENOMIC DNA]</scope>
    <source>
        <strain evidence="2">Soil9</strain>
    </source>
</reference>
<accession>A0A6P2CY71</accession>
<feature type="chain" id="PRO_5026881737" description="DUF3108 domain-containing protein" evidence="1">
    <location>
        <begin position="20"/>
        <end position="202"/>
    </location>
</feature>
<dbReference type="RefSeq" id="WP_162668214.1">
    <property type="nucleotide sequence ID" value="NZ_LR593886.1"/>
</dbReference>
<name>A0A6P2CY71_9BACT</name>
<dbReference type="Gene3D" id="2.40.360.20">
    <property type="match status" value="1"/>
</dbReference>
<dbReference type="EMBL" id="LR593886">
    <property type="protein sequence ID" value="VTR93497.1"/>
    <property type="molecule type" value="Genomic_DNA"/>
</dbReference>
<evidence type="ECO:0000313" key="3">
    <source>
        <dbReference type="Proteomes" id="UP000464178"/>
    </source>
</evidence>
<dbReference type="Proteomes" id="UP000464178">
    <property type="component" value="Chromosome"/>
</dbReference>
<dbReference type="AlphaFoldDB" id="A0A6P2CY71"/>
<feature type="signal peptide" evidence="1">
    <location>
        <begin position="1"/>
        <end position="19"/>
    </location>
</feature>